<dbReference type="PANTHER" id="PTHR23044:SF61">
    <property type="entry name" value="3'-5' EXORIBONUCLEASE 1-RELATED"/>
    <property type="match status" value="1"/>
</dbReference>
<dbReference type="SUPFAM" id="SSF53098">
    <property type="entry name" value="Ribonuclease H-like"/>
    <property type="match status" value="1"/>
</dbReference>
<protein>
    <recommendedName>
        <fullName evidence="3">Exonuclease domain-containing protein</fullName>
    </recommendedName>
</protein>
<organism evidence="1 2">
    <name type="scientific">Eiseniibacteriota bacterium</name>
    <dbReference type="NCBI Taxonomy" id="2212470"/>
    <lineage>
        <taxon>Bacteria</taxon>
        <taxon>Candidatus Eiseniibacteriota</taxon>
    </lineage>
</organism>
<sequence length="61" mass="6839">MNDFLNLKMMFVAARGIEPCGMKRALSLLGIPLDGQHHRGIDDARNITRILIAMLSENMVE</sequence>
<reference evidence="1 2" key="1">
    <citation type="submission" date="2024-09" db="EMBL/GenBank/DDBJ databases">
        <authorList>
            <person name="D'Angelo T."/>
        </authorList>
    </citation>
    <scope>NUCLEOTIDE SEQUENCE [LARGE SCALE GENOMIC DNA]</scope>
    <source>
        <strain evidence="1">SAG AM-320-E07</strain>
    </source>
</reference>
<dbReference type="PANTHER" id="PTHR23044">
    <property type="entry name" value="3'-5' EXONUCLEASE ERI1-RELATED"/>
    <property type="match status" value="1"/>
</dbReference>
<dbReference type="InterPro" id="IPR051274">
    <property type="entry name" value="3-5_Exoribonuclease"/>
</dbReference>
<dbReference type="Proteomes" id="UP001593833">
    <property type="component" value="Unassembled WGS sequence"/>
</dbReference>
<keyword evidence="2" id="KW-1185">Reference proteome</keyword>
<evidence type="ECO:0000313" key="2">
    <source>
        <dbReference type="Proteomes" id="UP001593833"/>
    </source>
</evidence>
<gene>
    <name evidence="1" type="ORF">ACFL6M_00095</name>
</gene>
<dbReference type="InterPro" id="IPR012337">
    <property type="entry name" value="RNaseH-like_sf"/>
</dbReference>
<dbReference type="Gene3D" id="3.30.420.10">
    <property type="entry name" value="Ribonuclease H-like superfamily/Ribonuclease H"/>
    <property type="match status" value="1"/>
</dbReference>
<accession>A0ABV6YI11</accession>
<proteinExistence type="predicted"/>
<comment type="caution">
    <text evidence="1">The sequence shown here is derived from an EMBL/GenBank/DDBJ whole genome shotgun (WGS) entry which is preliminary data.</text>
</comment>
<evidence type="ECO:0008006" key="3">
    <source>
        <dbReference type="Google" id="ProtNLM"/>
    </source>
</evidence>
<evidence type="ECO:0000313" key="1">
    <source>
        <dbReference type="EMBL" id="MFC1571976.1"/>
    </source>
</evidence>
<name>A0ABV6YI11_UNCEI</name>
<dbReference type="EMBL" id="JBHPKH010000001">
    <property type="protein sequence ID" value="MFC1571976.1"/>
    <property type="molecule type" value="Genomic_DNA"/>
</dbReference>
<dbReference type="InterPro" id="IPR036397">
    <property type="entry name" value="RNaseH_sf"/>
</dbReference>